<evidence type="ECO:0008006" key="4">
    <source>
        <dbReference type="Google" id="ProtNLM"/>
    </source>
</evidence>
<keyword evidence="1" id="KW-0732">Signal</keyword>
<feature type="chain" id="PRO_5046535304" description="CopC domain-containing protein" evidence="1">
    <location>
        <begin position="28"/>
        <end position="135"/>
    </location>
</feature>
<keyword evidence="3" id="KW-1185">Reference proteome</keyword>
<evidence type="ECO:0000313" key="3">
    <source>
        <dbReference type="Proteomes" id="UP001501183"/>
    </source>
</evidence>
<reference evidence="3" key="1">
    <citation type="journal article" date="2019" name="Int. J. Syst. Evol. Microbiol.">
        <title>The Global Catalogue of Microorganisms (GCM) 10K type strain sequencing project: providing services to taxonomists for standard genome sequencing and annotation.</title>
        <authorList>
            <consortium name="The Broad Institute Genomics Platform"/>
            <consortium name="The Broad Institute Genome Sequencing Center for Infectious Disease"/>
            <person name="Wu L."/>
            <person name="Ma J."/>
        </authorList>
    </citation>
    <scope>NUCLEOTIDE SEQUENCE [LARGE SCALE GENOMIC DNA]</scope>
    <source>
        <strain evidence="3">JCM 32206</strain>
    </source>
</reference>
<dbReference type="RefSeq" id="WP_345344651.1">
    <property type="nucleotide sequence ID" value="NZ_BAABFB010000035.1"/>
</dbReference>
<name>A0ABP8P2V1_9NOCA</name>
<protein>
    <recommendedName>
        <fullName evidence="4">CopC domain-containing protein</fullName>
    </recommendedName>
</protein>
<evidence type="ECO:0000313" key="2">
    <source>
        <dbReference type="EMBL" id="GAA4478372.1"/>
    </source>
</evidence>
<comment type="caution">
    <text evidence="2">The sequence shown here is derived from an EMBL/GenBank/DDBJ whole genome shotgun (WGS) entry which is preliminary data.</text>
</comment>
<dbReference type="Proteomes" id="UP001501183">
    <property type="component" value="Unassembled WGS sequence"/>
</dbReference>
<feature type="signal peptide" evidence="1">
    <location>
        <begin position="1"/>
        <end position="27"/>
    </location>
</feature>
<sequence>MGLGRGLVTTAAVTTAAALALAPSASAATTYRITTVPPIGTVYANNLVTLGVSVGPVPTGADATTPVALTITEPDGDTRSVTMPLTLGVATVATPIHEAGRYVATFTFDPAGGDRAEATVQFDAVPSPLGSGSAS</sequence>
<accession>A0ABP8P2V1</accession>
<gene>
    <name evidence="2" type="ORF">GCM10023094_21920</name>
</gene>
<dbReference type="EMBL" id="BAABFB010000035">
    <property type="protein sequence ID" value="GAA4478372.1"/>
    <property type="molecule type" value="Genomic_DNA"/>
</dbReference>
<proteinExistence type="predicted"/>
<evidence type="ECO:0000256" key="1">
    <source>
        <dbReference type="SAM" id="SignalP"/>
    </source>
</evidence>
<organism evidence="2 3">
    <name type="scientific">Rhodococcus olei</name>
    <dbReference type="NCBI Taxonomy" id="2161675"/>
    <lineage>
        <taxon>Bacteria</taxon>
        <taxon>Bacillati</taxon>
        <taxon>Actinomycetota</taxon>
        <taxon>Actinomycetes</taxon>
        <taxon>Mycobacteriales</taxon>
        <taxon>Nocardiaceae</taxon>
        <taxon>Rhodococcus</taxon>
    </lineage>
</organism>